<sequence length="110" mass="11913">MYQENNGFLEEVFDMRKILKIIVAPFVLVLILAVAVISFLSCIAGACCGLACAVFVLLAICGFFAGLETGCIAMLVLAFLVSPFGLPAIGGWLLDRLYGMKYALQDFMFS</sequence>
<dbReference type="Pfam" id="PF18956">
    <property type="entry name" value="DUF5699"/>
    <property type="match status" value="1"/>
</dbReference>
<protein>
    <recommendedName>
        <fullName evidence="4">Succinate dehydrogenase</fullName>
    </recommendedName>
</protein>
<dbReference type="EMBL" id="BQNJ01000001">
    <property type="protein sequence ID" value="GKG99833.1"/>
    <property type="molecule type" value="Genomic_DNA"/>
</dbReference>
<evidence type="ECO:0000256" key="1">
    <source>
        <dbReference type="SAM" id="Phobius"/>
    </source>
</evidence>
<keyword evidence="1" id="KW-1133">Transmembrane helix</keyword>
<name>A0AA37JEU5_9FIRM</name>
<feature type="transmembrane region" description="Helical" evidence="1">
    <location>
        <begin position="72"/>
        <end position="94"/>
    </location>
</feature>
<keyword evidence="1" id="KW-0472">Membrane</keyword>
<dbReference type="InterPro" id="IPR043753">
    <property type="entry name" value="DUF5699"/>
</dbReference>
<keyword evidence="1" id="KW-0812">Transmembrane</keyword>
<feature type="transmembrane region" description="Helical" evidence="1">
    <location>
        <begin position="18"/>
        <end position="40"/>
    </location>
</feature>
<evidence type="ECO:0000313" key="3">
    <source>
        <dbReference type="Proteomes" id="UP001055091"/>
    </source>
</evidence>
<dbReference type="AlphaFoldDB" id="A0AA37JEU5"/>
<gene>
    <name evidence="2" type="ORF">CE91St55_18150</name>
</gene>
<evidence type="ECO:0000313" key="2">
    <source>
        <dbReference type="EMBL" id="GKG99833.1"/>
    </source>
</evidence>
<proteinExistence type="predicted"/>
<dbReference type="Proteomes" id="UP001055091">
    <property type="component" value="Unassembled WGS sequence"/>
</dbReference>
<reference evidence="2" key="1">
    <citation type="submission" date="2022-01" db="EMBL/GenBank/DDBJ databases">
        <title>Novel bile acid biosynthetic pathways are enriched in the microbiome of centenarians.</title>
        <authorList>
            <person name="Sato Y."/>
            <person name="Atarashi K."/>
            <person name="Plichta R.D."/>
            <person name="Arai Y."/>
            <person name="Sasajima S."/>
            <person name="Kearney M.S."/>
            <person name="Suda W."/>
            <person name="Takeshita K."/>
            <person name="Sasaki T."/>
            <person name="Okamoto S."/>
            <person name="Skelly N.A."/>
            <person name="Okamura Y."/>
            <person name="Vlamakis H."/>
            <person name="Li Y."/>
            <person name="Tanoue T."/>
            <person name="Takei H."/>
            <person name="Nittono H."/>
            <person name="Narushima S."/>
            <person name="Irie J."/>
            <person name="Itoh H."/>
            <person name="Moriya K."/>
            <person name="Sugiura Y."/>
            <person name="Suematsu M."/>
            <person name="Moritoki N."/>
            <person name="Shibata S."/>
            <person name="Littman R.D."/>
            <person name="Fischbach A.M."/>
            <person name="Uwamino Y."/>
            <person name="Inoue T."/>
            <person name="Honda A."/>
            <person name="Hattori M."/>
            <person name="Murai T."/>
            <person name="Xavier J.R."/>
            <person name="Hirose N."/>
            <person name="Honda K."/>
        </authorList>
    </citation>
    <scope>NUCLEOTIDE SEQUENCE</scope>
    <source>
        <strain evidence="2">CE91-St55</strain>
    </source>
</reference>
<feature type="transmembrane region" description="Helical" evidence="1">
    <location>
        <begin position="47"/>
        <end position="66"/>
    </location>
</feature>
<evidence type="ECO:0008006" key="4">
    <source>
        <dbReference type="Google" id="ProtNLM"/>
    </source>
</evidence>
<comment type="caution">
    <text evidence="2">The sequence shown here is derived from an EMBL/GenBank/DDBJ whole genome shotgun (WGS) entry which is preliminary data.</text>
</comment>
<organism evidence="2 3">
    <name type="scientific">Hungatella hathewayi</name>
    <dbReference type="NCBI Taxonomy" id="154046"/>
    <lineage>
        <taxon>Bacteria</taxon>
        <taxon>Bacillati</taxon>
        <taxon>Bacillota</taxon>
        <taxon>Clostridia</taxon>
        <taxon>Lachnospirales</taxon>
        <taxon>Lachnospiraceae</taxon>
        <taxon>Hungatella</taxon>
    </lineage>
</organism>
<accession>A0AA37JEU5</accession>